<reference evidence="4" key="1">
    <citation type="submission" date="2021-03" db="EMBL/GenBank/DDBJ databases">
        <title>Whole genome shotgun sequence of Actinoplanes consettensis NBRC 14913.</title>
        <authorList>
            <person name="Komaki H."/>
            <person name="Tamura T."/>
        </authorList>
    </citation>
    <scope>NUCLEOTIDE SEQUENCE</scope>
    <source>
        <strain evidence="4">NBRC 14913</strain>
    </source>
</reference>
<dbReference type="InterPro" id="IPR020904">
    <property type="entry name" value="Sc_DH/Rdtase_CS"/>
</dbReference>
<keyword evidence="2" id="KW-0560">Oxidoreductase</keyword>
<evidence type="ECO:0000313" key="5">
    <source>
        <dbReference type="Proteomes" id="UP000680865"/>
    </source>
</evidence>
<dbReference type="EMBL" id="BOQP01000050">
    <property type="protein sequence ID" value="GIM82264.1"/>
    <property type="molecule type" value="Genomic_DNA"/>
</dbReference>
<protein>
    <recommendedName>
        <fullName evidence="3">Probable oxidoreductase</fullName>
    </recommendedName>
</protein>
<organism evidence="4 5">
    <name type="scientific">Winogradskya consettensis</name>
    <dbReference type="NCBI Taxonomy" id="113560"/>
    <lineage>
        <taxon>Bacteria</taxon>
        <taxon>Bacillati</taxon>
        <taxon>Actinomycetota</taxon>
        <taxon>Actinomycetes</taxon>
        <taxon>Micromonosporales</taxon>
        <taxon>Micromonosporaceae</taxon>
        <taxon>Winogradskya</taxon>
    </lineage>
</organism>
<evidence type="ECO:0000313" key="4">
    <source>
        <dbReference type="EMBL" id="GIM82264.1"/>
    </source>
</evidence>
<dbReference type="PROSITE" id="PS00061">
    <property type="entry name" value="ADH_SHORT"/>
    <property type="match status" value="1"/>
</dbReference>
<comment type="caution">
    <text evidence="4">The sequence shown here is derived from an EMBL/GenBank/DDBJ whole genome shotgun (WGS) entry which is preliminary data.</text>
</comment>
<evidence type="ECO:0000256" key="1">
    <source>
        <dbReference type="ARBA" id="ARBA00006484"/>
    </source>
</evidence>
<proteinExistence type="inferred from homology"/>
<dbReference type="PANTHER" id="PTHR24320">
    <property type="entry name" value="RETINOL DEHYDROGENASE"/>
    <property type="match status" value="1"/>
</dbReference>
<dbReference type="Proteomes" id="UP000680865">
    <property type="component" value="Unassembled WGS sequence"/>
</dbReference>
<dbReference type="Pfam" id="PF00106">
    <property type="entry name" value="adh_short"/>
    <property type="match status" value="1"/>
</dbReference>
<keyword evidence="5" id="KW-1185">Reference proteome</keyword>
<comment type="similarity">
    <text evidence="1">Belongs to the short-chain dehydrogenases/reductases (SDR) family.</text>
</comment>
<sequence length="298" mass="31312">MTFTARTTATEILDGVDLTGRRIIVTGGATGLGAETARVLADAGADVTVAVRHPEAARTPFRTAALDLSDLDSVAAFVRGWTGPLDALIANAGVMAIPERQVNPQGWEMQLATNYLGHFALALGLHDNLAASGAGRLVVVSSGAHRDAPFDFDDPQFERRPYDRWQAYGQSKTADVLLAVGAARRWAADGITANALNPGWIMTGLQRHVDDDTMKAMGAMDDNGVIIEQPYSKTLSEGAATSVLLAGSPLVAGVTGKYFEDNAIAGPDQAAAHALDPATADRLWAYASESVTASPARR</sequence>
<evidence type="ECO:0000256" key="2">
    <source>
        <dbReference type="ARBA" id="ARBA00023002"/>
    </source>
</evidence>
<dbReference type="RefSeq" id="WP_213002445.1">
    <property type="nucleotide sequence ID" value="NZ_BAAATW010000018.1"/>
</dbReference>
<dbReference type="SUPFAM" id="SSF51735">
    <property type="entry name" value="NAD(P)-binding Rossmann-fold domains"/>
    <property type="match status" value="1"/>
</dbReference>
<dbReference type="Gene3D" id="3.40.50.720">
    <property type="entry name" value="NAD(P)-binding Rossmann-like Domain"/>
    <property type="match status" value="1"/>
</dbReference>
<dbReference type="PRINTS" id="PR00081">
    <property type="entry name" value="GDHRDH"/>
</dbReference>
<name>A0A919T0B8_9ACTN</name>
<gene>
    <name evidence="4" type="ORF">Aco04nite_80710</name>
</gene>
<dbReference type="FunFam" id="3.40.50.720:FF:000594">
    <property type="entry name" value="Short-chain oxidoreductase"/>
    <property type="match status" value="1"/>
</dbReference>
<evidence type="ECO:0000256" key="3">
    <source>
        <dbReference type="ARBA" id="ARBA00071493"/>
    </source>
</evidence>
<dbReference type="InterPro" id="IPR002347">
    <property type="entry name" value="SDR_fam"/>
</dbReference>
<dbReference type="PANTHER" id="PTHR24320:SF227">
    <property type="entry name" value="RETINOL DEHYDROGENASE 11"/>
    <property type="match status" value="1"/>
</dbReference>
<dbReference type="InterPro" id="IPR036291">
    <property type="entry name" value="NAD(P)-bd_dom_sf"/>
</dbReference>
<accession>A0A919T0B8</accession>
<dbReference type="GO" id="GO:0016491">
    <property type="term" value="F:oxidoreductase activity"/>
    <property type="evidence" value="ECO:0007669"/>
    <property type="project" value="UniProtKB-KW"/>
</dbReference>
<dbReference type="AlphaFoldDB" id="A0A919T0B8"/>